<dbReference type="GO" id="GO:0003677">
    <property type="term" value="F:DNA binding"/>
    <property type="evidence" value="ECO:0007669"/>
    <property type="project" value="InterPro"/>
</dbReference>
<dbReference type="Proteomes" id="UP000183039">
    <property type="component" value="Unassembled WGS sequence"/>
</dbReference>
<dbReference type="InterPro" id="IPR010057">
    <property type="entry name" value="Transcription_activator_Rgg_C"/>
</dbReference>
<name>A0A0S3KBW1_9ENTE</name>
<evidence type="ECO:0000313" key="5">
    <source>
        <dbReference type="Proteomes" id="UP000183039"/>
    </source>
</evidence>
<evidence type="ECO:0000313" key="4">
    <source>
        <dbReference type="Proteomes" id="UP000065511"/>
    </source>
</evidence>
<keyword evidence="4" id="KW-1185">Reference proteome</keyword>
<sequence>MKDYGTLIKKIRLEKGLSQKNIYEGIMTRQTYYLIETNVSMPSFDKFLMILEKLFISVDEFLYLVDPEMCPTEMQLYHQLSEAVFKKDQKMLDFLTEKSQQLYSLSNKQHYFHLNLITQAMSYLNKVPVEPESINFLNELMQPIKQYLIGIDKWYLYELKLLNNSLYCFELSEAIALGTLVGKKIDVLSDLEQYQDIKLRIYLNLSSLCLNCQDYENTLFFSTLAKENAQNNYRLFETIIAKLNYEIAQTASLKQSENRQITHYLTILEDLDYKETVLEYQKILKSNAIYY</sequence>
<dbReference type="PANTHER" id="PTHR37038">
    <property type="entry name" value="TRANSCRIPTIONAL REGULATOR-RELATED"/>
    <property type="match status" value="1"/>
</dbReference>
<evidence type="ECO:0000313" key="2">
    <source>
        <dbReference type="EMBL" id="ALS01714.1"/>
    </source>
</evidence>
<dbReference type="SMART" id="SM00530">
    <property type="entry name" value="HTH_XRE"/>
    <property type="match status" value="1"/>
</dbReference>
<evidence type="ECO:0000259" key="1">
    <source>
        <dbReference type="PROSITE" id="PS50943"/>
    </source>
</evidence>
<gene>
    <name evidence="2" type="ORF">ATZ33_10120</name>
    <name evidence="3" type="ORF">RV15_GL001917</name>
</gene>
<dbReference type="Pfam" id="PF21259">
    <property type="entry name" value="Rgg_C"/>
    <property type="match status" value="1"/>
</dbReference>
<dbReference type="KEGG" id="ess:ATZ33_10120"/>
<dbReference type="EMBL" id="CP013614">
    <property type="protein sequence ID" value="ALS01714.1"/>
    <property type="molecule type" value="Genomic_DNA"/>
</dbReference>
<dbReference type="InterPro" id="IPR001387">
    <property type="entry name" value="Cro/C1-type_HTH"/>
</dbReference>
<dbReference type="InterPro" id="IPR011990">
    <property type="entry name" value="TPR-like_helical_dom_sf"/>
</dbReference>
<proteinExistence type="predicted"/>
<evidence type="ECO:0000313" key="3">
    <source>
        <dbReference type="EMBL" id="OJG87524.1"/>
    </source>
</evidence>
<dbReference type="InterPro" id="IPR010982">
    <property type="entry name" value="Lambda_DNA-bd_dom_sf"/>
</dbReference>
<feature type="domain" description="HTH cro/C1-type" evidence="1">
    <location>
        <begin position="8"/>
        <end position="61"/>
    </location>
</feature>
<reference evidence="3 5" key="1">
    <citation type="submission" date="2014-12" db="EMBL/GenBank/DDBJ databases">
        <title>Draft genome sequences of 29 type strains of Enterococci.</title>
        <authorList>
            <person name="Zhong Z."/>
            <person name="Sun Z."/>
            <person name="Liu W."/>
            <person name="Zhang W."/>
            <person name="Zhang H."/>
        </authorList>
    </citation>
    <scope>NUCLEOTIDE SEQUENCE [LARGE SCALE GENOMIC DNA]</scope>
    <source>
        <strain evidence="3 5">DSM 22801</strain>
    </source>
</reference>
<dbReference type="NCBIfam" id="TIGR01716">
    <property type="entry name" value="RGG_Cterm"/>
    <property type="match status" value="1"/>
</dbReference>
<protein>
    <submittedName>
        <fullName evidence="2">MutR family transcriptional regulator</fullName>
    </submittedName>
    <submittedName>
        <fullName evidence="3">Transcriptional activator, Rgg/GadR/MutR family domain-containing protein</fullName>
    </submittedName>
</protein>
<dbReference type="Pfam" id="PF01381">
    <property type="entry name" value="HTH_3"/>
    <property type="match status" value="1"/>
</dbReference>
<organism evidence="3 5">
    <name type="scientific">Enterococcus silesiacus</name>
    <dbReference type="NCBI Taxonomy" id="332949"/>
    <lineage>
        <taxon>Bacteria</taxon>
        <taxon>Bacillati</taxon>
        <taxon>Bacillota</taxon>
        <taxon>Bacilli</taxon>
        <taxon>Lactobacillales</taxon>
        <taxon>Enterococcaceae</taxon>
        <taxon>Enterococcus</taxon>
    </lineage>
</organism>
<reference evidence="2 4" key="2">
    <citation type="submission" date="2015-12" db="EMBL/GenBank/DDBJ databases">
        <authorList>
            <person name="Lauer A."/>
            <person name="Humrighouse B."/>
            <person name="Loparev V."/>
            <person name="Shewmaker P.L."/>
            <person name="Whitney A.M."/>
            <person name="McLaughlin R.W."/>
        </authorList>
    </citation>
    <scope>NUCLEOTIDE SEQUENCE [LARGE SCALE GENOMIC DNA]</scope>
    <source>
        <strain evidence="2 4">LMG 23085</strain>
    </source>
</reference>
<dbReference type="Gene3D" id="1.25.40.10">
    <property type="entry name" value="Tetratricopeptide repeat domain"/>
    <property type="match status" value="1"/>
</dbReference>
<dbReference type="OrthoDB" id="2360592at2"/>
<dbReference type="PROSITE" id="PS50943">
    <property type="entry name" value="HTH_CROC1"/>
    <property type="match status" value="1"/>
</dbReference>
<dbReference type="SUPFAM" id="SSF47413">
    <property type="entry name" value="lambda repressor-like DNA-binding domains"/>
    <property type="match status" value="1"/>
</dbReference>
<dbReference type="EMBL" id="JXLC01000028">
    <property type="protein sequence ID" value="OJG87524.1"/>
    <property type="molecule type" value="Genomic_DNA"/>
</dbReference>
<accession>A0A0S3KBW1</accession>
<dbReference type="InterPro" id="IPR053163">
    <property type="entry name" value="HTH-type_regulator_Rgg"/>
</dbReference>
<dbReference type="Proteomes" id="UP000065511">
    <property type="component" value="Chromosome"/>
</dbReference>
<dbReference type="AlphaFoldDB" id="A0A0S3KBW1"/>
<dbReference type="CDD" id="cd00093">
    <property type="entry name" value="HTH_XRE"/>
    <property type="match status" value="1"/>
</dbReference>
<dbReference type="RefSeq" id="WP_071878901.1">
    <property type="nucleotide sequence ID" value="NZ_JXLC01000028.1"/>
</dbReference>